<evidence type="ECO:0000259" key="14">
    <source>
        <dbReference type="PROSITE" id="PS50157"/>
    </source>
</evidence>
<dbReference type="HOGENOM" id="CLU_479486_0_0_1"/>
<dbReference type="Proteomes" id="UP000007646">
    <property type="component" value="Unassembled WGS sequence"/>
</dbReference>
<dbReference type="InterPro" id="IPR057986">
    <property type="entry name" value="TPR_Rlf/292/654"/>
</dbReference>
<dbReference type="Gene3D" id="3.30.160.60">
    <property type="entry name" value="Classic Zinc Finger"/>
    <property type="match status" value="2"/>
</dbReference>
<keyword evidence="6" id="KW-0677">Repeat</keyword>
<sequence length="569" mass="66184">LRARYLIACERIPEAMALIKSCINHPEISKDLYFHQALFTCLFMSPVEDQLFQEHLLKTDCKSGIDIICNTEKEGKTMLALQLCESFLVSQLQHGDMYCIWELIFIWSKLQLKSNPSKQVFVDQCYQLLRTATNVRVIFPFMKIIKDEVEEEGLQICVEICGCALQLDLHDDPKTKCLIYKTIAHFLPNDLEILRICALSIFFLERSLEAYHTVERLYKRPDEEYNEGTSSVQNRVRFELLPILKKGLFFDPEFWNFVMIKKNCVALLRDKSAGNLKKTVERQGLDEGLHSLTDQTTGELDFDDIYGVQSKGHANTKKNFTALNASRVDHNVPRHRCVLCNKEFLGGHIVRHAQAHQKKGSFSCVICGRKFRNRGLMQKHLKNHVKKIQRQQIAVAQNVSEEVMENTIKNGSPDTPLNNVLEPLPECEDDEEEEEGDYEEDDYDLNQCPALGCIRIFKKIGFLNKHARTVHPTDLNVRQTVMKWSKGKCKFCQRQFEDSQHFIDHLNRHSYPNVYFCLHFNCSESFKLPLQLAQHTKSHRMFQAQCSFPECHELFEDLPLLYEHEAQHY</sequence>
<evidence type="ECO:0000256" key="9">
    <source>
        <dbReference type="ARBA" id="ARBA00023015"/>
    </source>
</evidence>
<evidence type="ECO:0000256" key="3">
    <source>
        <dbReference type="ARBA" id="ARBA00006991"/>
    </source>
</evidence>
<keyword evidence="16" id="KW-1185">Reference proteome</keyword>
<accession>G3U297</accession>
<evidence type="ECO:0000313" key="15">
    <source>
        <dbReference type="Ensembl" id="ENSLAFP00000021955.1"/>
    </source>
</evidence>
<dbReference type="eggNOG" id="KOG1721">
    <property type="taxonomic scope" value="Eukaryota"/>
</dbReference>
<dbReference type="SMART" id="SM00355">
    <property type="entry name" value="ZnF_C2H2"/>
    <property type="match status" value="6"/>
</dbReference>
<evidence type="ECO:0000256" key="8">
    <source>
        <dbReference type="ARBA" id="ARBA00022833"/>
    </source>
</evidence>
<evidence type="ECO:0000256" key="12">
    <source>
        <dbReference type="ARBA" id="ARBA00023242"/>
    </source>
</evidence>
<evidence type="ECO:0000256" key="11">
    <source>
        <dbReference type="ARBA" id="ARBA00023163"/>
    </source>
</evidence>
<evidence type="ECO:0000256" key="5">
    <source>
        <dbReference type="ARBA" id="ARBA00022723"/>
    </source>
</evidence>
<dbReference type="Pfam" id="PF00096">
    <property type="entry name" value="zf-C2H2"/>
    <property type="match status" value="1"/>
</dbReference>
<comment type="similarity">
    <text evidence="3">Belongs to the krueppel C2H2-type zinc-finger protein family.</text>
</comment>
<comment type="subcellular location">
    <subcellularLocation>
        <location evidence="2">Nucleus</location>
    </subcellularLocation>
</comment>
<evidence type="ECO:0000313" key="16">
    <source>
        <dbReference type="Proteomes" id="UP000007646"/>
    </source>
</evidence>
<dbReference type="PANTHER" id="PTHR15507">
    <property type="entry name" value="ZINC FINGER PROTEIN RLF"/>
    <property type="match status" value="1"/>
</dbReference>
<comment type="function">
    <text evidence="1">May be involved in transcriptional regulation.</text>
</comment>
<dbReference type="STRING" id="9785.ENSLAFP00000021955"/>
<evidence type="ECO:0000256" key="10">
    <source>
        <dbReference type="ARBA" id="ARBA00023125"/>
    </source>
</evidence>
<dbReference type="InterPro" id="IPR013087">
    <property type="entry name" value="Znf_C2H2_type"/>
</dbReference>
<keyword evidence="8" id="KW-0862">Zinc</keyword>
<keyword evidence="5" id="KW-0479">Metal-binding</keyword>
<feature type="domain" description="C2H2-type" evidence="14">
    <location>
        <begin position="515"/>
        <end position="544"/>
    </location>
</feature>
<dbReference type="Pfam" id="PF25420">
    <property type="entry name" value="zf-C2H2_ZN292"/>
    <property type="match status" value="1"/>
</dbReference>
<dbReference type="PROSITE" id="PS50157">
    <property type="entry name" value="ZINC_FINGER_C2H2_2"/>
    <property type="match status" value="2"/>
</dbReference>
<proteinExistence type="inferred from homology"/>
<keyword evidence="4" id="KW-0597">Phosphoprotein</keyword>
<dbReference type="Pfam" id="PF25580">
    <property type="entry name" value="TPR_Rlf"/>
    <property type="match status" value="1"/>
</dbReference>
<dbReference type="GO" id="GO:0003677">
    <property type="term" value="F:DNA binding"/>
    <property type="evidence" value="ECO:0007669"/>
    <property type="project" value="UniProtKB-KW"/>
</dbReference>
<evidence type="ECO:0000256" key="7">
    <source>
        <dbReference type="ARBA" id="ARBA00022771"/>
    </source>
</evidence>
<dbReference type="InterPro" id="IPR036236">
    <property type="entry name" value="Znf_C2H2_sf"/>
</dbReference>
<keyword evidence="10" id="KW-0238">DNA-binding</keyword>
<evidence type="ECO:0000256" key="2">
    <source>
        <dbReference type="ARBA" id="ARBA00004123"/>
    </source>
</evidence>
<evidence type="ECO:0000256" key="1">
    <source>
        <dbReference type="ARBA" id="ARBA00003767"/>
    </source>
</evidence>
<keyword evidence="9" id="KW-0805">Transcription regulation</keyword>
<keyword evidence="7 13" id="KW-0863">Zinc-finger</keyword>
<dbReference type="SUPFAM" id="SSF57667">
    <property type="entry name" value="beta-beta-alpha zinc fingers"/>
    <property type="match status" value="1"/>
</dbReference>
<dbReference type="Ensembl" id="ENSLAFT00000027651.1">
    <property type="protein sequence ID" value="ENSLAFP00000021955.1"/>
    <property type="gene ID" value="ENSLAFG00000017948.3"/>
</dbReference>
<evidence type="ECO:0000256" key="6">
    <source>
        <dbReference type="ARBA" id="ARBA00022737"/>
    </source>
</evidence>
<dbReference type="AlphaFoldDB" id="G3U297"/>
<evidence type="ECO:0000256" key="4">
    <source>
        <dbReference type="ARBA" id="ARBA00022553"/>
    </source>
</evidence>
<dbReference type="GeneTree" id="ENSGT00950000183034"/>
<evidence type="ECO:0000256" key="13">
    <source>
        <dbReference type="PROSITE-ProRule" id="PRU00042"/>
    </source>
</evidence>
<keyword evidence="12" id="KW-0539">Nucleus</keyword>
<reference evidence="15 16" key="1">
    <citation type="submission" date="2009-06" db="EMBL/GenBank/DDBJ databases">
        <title>The Genome Sequence of Loxodonta africana (African elephant).</title>
        <authorList>
            <person name="Di Palma F."/>
            <person name="Heiman D."/>
            <person name="Young S."/>
            <person name="Johnson J."/>
            <person name="Lander E.S."/>
            <person name="Lindblad-Toh K."/>
        </authorList>
    </citation>
    <scope>NUCLEOTIDE SEQUENCE [LARGE SCALE GENOMIC DNA]</scope>
    <source>
        <strain evidence="15 16">Isolate ISIS603380</strain>
    </source>
</reference>
<protein>
    <recommendedName>
        <fullName evidence="14">C2H2-type domain-containing protein</fullName>
    </recommendedName>
</protein>
<dbReference type="InterPro" id="IPR052251">
    <property type="entry name" value="GH-ZnFinger_Regulators"/>
</dbReference>
<dbReference type="GO" id="GO:0005634">
    <property type="term" value="C:nucleus"/>
    <property type="evidence" value="ECO:0007669"/>
    <property type="project" value="UniProtKB-SubCell"/>
</dbReference>
<reference evidence="15" key="3">
    <citation type="submission" date="2025-09" db="UniProtKB">
        <authorList>
            <consortium name="Ensembl"/>
        </authorList>
    </citation>
    <scope>IDENTIFICATION</scope>
    <source>
        <strain evidence="15">Isolate ISIS603380</strain>
    </source>
</reference>
<dbReference type="GO" id="GO:0008270">
    <property type="term" value="F:zinc ion binding"/>
    <property type="evidence" value="ECO:0007669"/>
    <property type="project" value="UniProtKB-KW"/>
</dbReference>
<dbReference type="PROSITE" id="PS00028">
    <property type="entry name" value="ZINC_FINGER_C2H2_1"/>
    <property type="match status" value="5"/>
</dbReference>
<dbReference type="PANTHER" id="PTHR15507:SF16">
    <property type="entry name" value="ZINC FINGER PROTEIN 654"/>
    <property type="match status" value="1"/>
</dbReference>
<name>G3U297_LOXAF</name>
<feature type="domain" description="C2H2-type" evidence="14">
    <location>
        <begin position="362"/>
        <end position="389"/>
    </location>
</feature>
<organism evidence="15 16">
    <name type="scientific">Loxodonta africana</name>
    <name type="common">African elephant</name>
    <dbReference type="NCBI Taxonomy" id="9785"/>
    <lineage>
        <taxon>Eukaryota</taxon>
        <taxon>Metazoa</taxon>
        <taxon>Chordata</taxon>
        <taxon>Craniata</taxon>
        <taxon>Vertebrata</taxon>
        <taxon>Euteleostomi</taxon>
        <taxon>Mammalia</taxon>
        <taxon>Eutheria</taxon>
        <taxon>Afrotheria</taxon>
        <taxon>Proboscidea</taxon>
        <taxon>Elephantidae</taxon>
        <taxon>Loxodonta</taxon>
    </lineage>
</organism>
<reference evidence="15" key="2">
    <citation type="submission" date="2025-08" db="UniProtKB">
        <authorList>
            <consortium name="Ensembl"/>
        </authorList>
    </citation>
    <scope>IDENTIFICATION</scope>
    <source>
        <strain evidence="15">Isolate ISIS603380</strain>
    </source>
</reference>
<keyword evidence="11" id="KW-0804">Transcription</keyword>
<dbReference type="GO" id="GO:0000981">
    <property type="term" value="F:DNA-binding transcription factor activity, RNA polymerase II-specific"/>
    <property type="evidence" value="ECO:0007669"/>
    <property type="project" value="TreeGrafter"/>
</dbReference>